<evidence type="ECO:0000313" key="2">
    <source>
        <dbReference type="EMBL" id="KIX96357.1"/>
    </source>
</evidence>
<reference evidence="2 3" key="1">
    <citation type="submission" date="2015-01" db="EMBL/GenBank/DDBJ databases">
        <title>The Genome Sequence of Fonsecaea multimorphosa CBS 102226.</title>
        <authorList>
            <consortium name="The Broad Institute Genomics Platform"/>
            <person name="Cuomo C."/>
            <person name="de Hoog S."/>
            <person name="Gorbushina A."/>
            <person name="Stielow B."/>
            <person name="Teixiera M."/>
            <person name="Abouelleil A."/>
            <person name="Chapman S.B."/>
            <person name="Priest M."/>
            <person name="Young S.K."/>
            <person name="Wortman J."/>
            <person name="Nusbaum C."/>
            <person name="Birren B."/>
        </authorList>
    </citation>
    <scope>NUCLEOTIDE SEQUENCE [LARGE SCALE GENOMIC DNA]</scope>
    <source>
        <strain evidence="2 3">CBS 102226</strain>
    </source>
</reference>
<accession>A0A0D2JSD4</accession>
<dbReference type="EMBL" id="KN848078">
    <property type="protein sequence ID" value="KIX96357.1"/>
    <property type="molecule type" value="Genomic_DNA"/>
</dbReference>
<feature type="compositionally biased region" description="Basic and acidic residues" evidence="1">
    <location>
        <begin position="245"/>
        <end position="260"/>
    </location>
</feature>
<gene>
    <name evidence="2" type="ORF">Z520_08135</name>
</gene>
<name>A0A0D2JSD4_9EURO</name>
<feature type="region of interest" description="Disordered" evidence="1">
    <location>
        <begin position="181"/>
        <end position="222"/>
    </location>
</feature>
<organism evidence="2 3">
    <name type="scientific">Fonsecaea multimorphosa CBS 102226</name>
    <dbReference type="NCBI Taxonomy" id="1442371"/>
    <lineage>
        <taxon>Eukaryota</taxon>
        <taxon>Fungi</taxon>
        <taxon>Dikarya</taxon>
        <taxon>Ascomycota</taxon>
        <taxon>Pezizomycotina</taxon>
        <taxon>Eurotiomycetes</taxon>
        <taxon>Chaetothyriomycetidae</taxon>
        <taxon>Chaetothyriales</taxon>
        <taxon>Herpotrichiellaceae</taxon>
        <taxon>Fonsecaea</taxon>
    </lineage>
</organism>
<feature type="region of interest" description="Disordered" evidence="1">
    <location>
        <begin position="244"/>
        <end position="274"/>
    </location>
</feature>
<evidence type="ECO:0000313" key="3">
    <source>
        <dbReference type="Proteomes" id="UP000053411"/>
    </source>
</evidence>
<proteinExistence type="predicted"/>
<dbReference type="RefSeq" id="XP_016630480.1">
    <property type="nucleotide sequence ID" value="XM_016778632.1"/>
</dbReference>
<sequence length="389" mass="43188">MPPSYSRRAYFDELKFPDVDTIEVLNGKSNFRQWHSDIQPVLLSNPYSSDLILGSWDEPQPPSSWTVEDQASFDEERREWHLANTATCRYIRATLAENVGPFVRQYATAKTLFFNLVWLYGEEAGIDSQGGPPVPVNAGTLNPKKGRAGLLAALEAKRTVDFLPLVCASLKPSVSTALAHETSQSDWEVPSISPSGTELPTTHGKSTKWQPAGGPDFTYAQAHDPTIGHLYDRSRISSNPSLETIQEHDEPHPGRQEIKSSRLGNSDSGYDDDDEVRLLTSKPMTHPSQLVLSMSRAADRCDQDQDECHLEDMDVDNACGRSTSPSKKRPAAGPDLDLDLEPRPAKTSITSILKTVTANNSRARKRDRFTFSFPLRRLNPEKEKGKAKA</sequence>
<dbReference type="OrthoDB" id="4152727at2759"/>
<dbReference type="AlphaFoldDB" id="A0A0D2JSD4"/>
<feature type="compositionally biased region" description="Polar residues" evidence="1">
    <location>
        <begin position="181"/>
        <end position="209"/>
    </location>
</feature>
<dbReference type="Proteomes" id="UP000053411">
    <property type="component" value="Unassembled WGS sequence"/>
</dbReference>
<protein>
    <submittedName>
        <fullName evidence="2">Uncharacterized protein</fullName>
    </submittedName>
</protein>
<dbReference type="VEuPathDB" id="FungiDB:Z520_08135"/>
<evidence type="ECO:0000256" key="1">
    <source>
        <dbReference type="SAM" id="MobiDB-lite"/>
    </source>
</evidence>
<dbReference type="GeneID" id="27713881"/>
<keyword evidence="3" id="KW-1185">Reference proteome</keyword>
<feature type="region of interest" description="Disordered" evidence="1">
    <location>
        <begin position="318"/>
        <end position="343"/>
    </location>
</feature>